<dbReference type="GO" id="GO:0005634">
    <property type="term" value="C:nucleus"/>
    <property type="evidence" value="ECO:0007669"/>
    <property type="project" value="UniProtKB-SubCell"/>
</dbReference>
<dbReference type="PANTHER" id="PTHR16171">
    <property type="entry name" value="DNA REPAIR PROTEIN COMPLEMENTING XP-G CELLS-RELATED"/>
    <property type="match status" value="1"/>
</dbReference>
<comment type="caution">
    <text evidence="5">The sequence shown here is derived from an EMBL/GenBank/DDBJ whole genome shotgun (WGS) entry which is preliminary data.</text>
</comment>
<evidence type="ECO:0000256" key="1">
    <source>
        <dbReference type="ARBA" id="ARBA00004123"/>
    </source>
</evidence>
<reference evidence="5 6" key="1">
    <citation type="journal article" date="2018" name="Front. Plant Sci.">
        <title>Red Clover (Trifolium pratense) and Zigzag Clover (T. medium) - A Picture of Genomic Similarities and Differences.</title>
        <authorList>
            <person name="Dluhosova J."/>
            <person name="Istvanek J."/>
            <person name="Nedelnik J."/>
            <person name="Repkova J."/>
        </authorList>
    </citation>
    <scope>NUCLEOTIDE SEQUENCE [LARGE SCALE GENOMIC DNA]</scope>
    <source>
        <strain evidence="6">cv. 10/8</strain>
        <tissue evidence="5">Leaf</tissue>
    </source>
</reference>
<evidence type="ECO:0000313" key="6">
    <source>
        <dbReference type="Proteomes" id="UP000265520"/>
    </source>
</evidence>
<proteinExistence type="predicted"/>
<evidence type="ECO:0000256" key="3">
    <source>
        <dbReference type="SAM" id="Coils"/>
    </source>
</evidence>
<dbReference type="GO" id="GO:0003697">
    <property type="term" value="F:single-stranded DNA binding"/>
    <property type="evidence" value="ECO:0007669"/>
    <property type="project" value="TreeGrafter"/>
</dbReference>
<feature type="non-terminal residue" evidence="5">
    <location>
        <position position="156"/>
    </location>
</feature>
<dbReference type="Proteomes" id="UP000265520">
    <property type="component" value="Unassembled WGS sequence"/>
</dbReference>
<keyword evidence="3" id="KW-0175">Coiled coil</keyword>
<dbReference type="GO" id="GO:0004520">
    <property type="term" value="F:DNA endonuclease activity"/>
    <property type="evidence" value="ECO:0007669"/>
    <property type="project" value="TreeGrafter"/>
</dbReference>
<dbReference type="AlphaFoldDB" id="A0A392PYB6"/>
<evidence type="ECO:0000256" key="4">
    <source>
        <dbReference type="SAM" id="MobiDB-lite"/>
    </source>
</evidence>
<accession>A0A392PYB6</accession>
<sequence>MVTGEVPNPIVAEELLDNHNDGKASFGCNNLSKVGVTEGKKNKYINESEPLSNSTDNTNTAILSMESSLKGAKEDLDMGLKLPSVNSDGNLSMERSSNLSQDSMNTPGDFPVQLDEVRLNEEMKILDREYINLENEQRKFERNAESVDSELFTECQ</sequence>
<protein>
    <submittedName>
        <fullName evidence="5">DNA repair UVH3-like protein</fullName>
    </submittedName>
</protein>
<feature type="region of interest" description="Disordered" evidence="4">
    <location>
        <begin position="80"/>
        <end position="111"/>
    </location>
</feature>
<feature type="compositionally biased region" description="Polar residues" evidence="4">
    <location>
        <begin position="84"/>
        <end position="106"/>
    </location>
</feature>
<organism evidence="5 6">
    <name type="scientific">Trifolium medium</name>
    <dbReference type="NCBI Taxonomy" id="97028"/>
    <lineage>
        <taxon>Eukaryota</taxon>
        <taxon>Viridiplantae</taxon>
        <taxon>Streptophyta</taxon>
        <taxon>Embryophyta</taxon>
        <taxon>Tracheophyta</taxon>
        <taxon>Spermatophyta</taxon>
        <taxon>Magnoliopsida</taxon>
        <taxon>eudicotyledons</taxon>
        <taxon>Gunneridae</taxon>
        <taxon>Pentapetalae</taxon>
        <taxon>rosids</taxon>
        <taxon>fabids</taxon>
        <taxon>Fabales</taxon>
        <taxon>Fabaceae</taxon>
        <taxon>Papilionoideae</taxon>
        <taxon>50 kb inversion clade</taxon>
        <taxon>NPAAA clade</taxon>
        <taxon>Hologalegina</taxon>
        <taxon>IRL clade</taxon>
        <taxon>Trifolieae</taxon>
        <taxon>Trifolium</taxon>
    </lineage>
</organism>
<keyword evidence="2" id="KW-0539">Nucleus</keyword>
<evidence type="ECO:0000313" key="5">
    <source>
        <dbReference type="EMBL" id="MCI17081.1"/>
    </source>
</evidence>
<dbReference type="PANTHER" id="PTHR16171:SF7">
    <property type="entry name" value="DNA REPAIR PROTEIN RAD2"/>
    <property type="match status" value="1"/>
</dbReference>
<keyword evidence="6" id="KW-1185">Reference proteome</keyword>
<name>A0A392PYB6_9FABA</name>
<comment type="subcellular location">
    <subcellularLocation>
        <location evidence="1">Nucleus</location>
    </subcellularLocation>
</comment>
<evidence type="ECO:0000256" key="2">
    <source>
        <dbReference type="ARBA" id="ARBA00023242"/>
    </source>
</evidence>
<feature type="coiled-coil region" evidence="3">
    <location>
        <begin position="116"/>
        <end position="150"/>
    </location>
</feature>
<dbReference type="EMBL" id="LXQA010103783">
    <property type="protein sequence ID" value="MCI17081.1"/>
    <property type="molecule type" value="Genomic_DNA"/>
</dbReference>